<dbReference type="InterPro" id="IPR025154">
    <property type="entry name" value="Put_metallopeptidase_dom"/>
</dbReference>
<name>A0A097PAM9_9CAUD</name>
<dbReference type="GeneID" id="24638721"/>
<dbReference type="PANTHER" id="PTHR38730:SF1">
    <property type="entry name" value="SLL7028 PROTEIN"/>
    <property type="match status" value="1"/>
</dbReference>
<evidence type="ECO:0008006" key="5">
    <source>
        <dbReference type="Google" id="ProtNLM"/>
    </source>
</evidence>
<evidence type="ECO:0000259" key="1">
    <source>
        <dbReference type="Pfam" id="PF09967"/>
    </source>
</evidence>
<proteinExistence type="predicted"/>
<evidence type="ECO:0000259" key="2">
    <source>
        <dbReference type="Pfam" id="PF13203"/>
    </source>
</evidence>
<dbReference type="OrthoDB" id="3106at10239"/>
<dbReference type="InterPro" id="IPR018698">
    <property type="entry name" value="VWA-like_dom"/>
</dbReference>
<keyword evidence="4" id="KW-1185">Reference proteome</keyword>
<reference evidence="4" key="1">
    <citation type="submission" date="2014-10" db="EMBL/GenBank/DDBJ databases">
        <title>Draft genome sequence of lytic bacteriophage specific to a multidrug resistant bacterium Delftia tsuruhatensis ARB-1.</title>
        <authorList>
            <person name="Bhattacharjee A.S."/>
            <person name="Motlagh A.M."/>
            <person name="Goel R."/>
        </authorList>
    </citation>
    <scope>NUCLEOTIDE SEQUENCE [LARGE SCALE GENOMIC DNA]</scope>
</reference>
<dbReference type="Pfam" id="PF13203">
    <property type="entry name" value="DUF2201_N"/>
    <property type="match status" value="1"/>
</dbReference>
<dbReference type="KEGG" id="vg:24638721"/>
<accession>A0A097PAM9</accession>
<dbReference type="RefSeq" id="YP_009148399.1">
    <property type="nucleotide sequence ID" value="NC_027348.2"/>
</dbReference>
<gene>
    <name evidence="3" type="ORF">RG2014_036</name>
</gene>
<evidence type="ECO:0000313" key="3">
    <source>
        <dbReference type="EMBL" id="AIU44290.1"/>
    </source>
</evidence>
<sequence>MDTKPPVEPAVIADLSTLDPNMLQRSLDIAKTAAFLGKTGAFLGTILCATPWIWSKELDTAGTDAYSIVCDPHWWLKLPKATQAFILLHEIWHIAALHRLRRGHRHHRVWNIACDIWINNRLRKDGYTNVGFDGWFRAGLPDEMTEEEIYDLLMEEAGHDPDHNFKDSPWGLVNVPNKGPTDVGDLIPPVEEEEDDAGIIHRVVSGIVAQQTMSSAANLPPAIEKLVNTWLKPVVPWESALQRWLTELQESGHTWRRPNRRYSDMYLPSRTEEDGKLRNIRAYIDVSGSIDAAQATRFFSEMRFVKDWFKPDTLTLVQFDDNIRCEDVIGPDQTIEKIELVGRGGTDLEPVRKDIEEHRPSAVIIFTDGGCNLMAELSWDCPLIWIIIRGPHHQPIQGKTFHIMN</sequence>
<feature type="domain" description="VWA-like" evidence="1">
    <location>
        <begin position="283"/>
        <end position="399"/>
    </location>
</feature>
<feature type="domain" description="Putative metallopeptidase" evidence="2">
    <location>
        <begin position="27"/>
        <end position="270"/>
    </location>
</feature>
<evidence type="ECO:0000313" key="4">
    <source>
        <dbReference type="Proteomes" id="UP000030040"/>
    </source>
</evidence>
<dbReference type="EMBL" id="KM879221">
    <property type="protein sequence ID" value="AIU44290.1"/>
    <property type="molecule type" value="Genomic_DNA"/>
</dbReference>
<dbReference type="Pfam" id="PF09967">
    <property type="entry name" value="DUF2201"/>
    <property type="match status" value="1"/>
</dbReference>
<dbReference type="Proteomes" id="UP000030040">
    <property type="component" value="Segment"/>
</dbReference>
<protein>
    <recommendedName>
        <fullName evidence="5">Metallopeptidase domain protein</fullName>
    </recommendedName>
</protein>
<dbReference type="PANTHER" id="PTHR38730">
    <property type="entry name" value="SLL7028 PROTEIN"/>
    <property type="match status" value="1"/>
</dbReference>
<organism evidence="3 4">
    <name type="scientific">Delftia phage RG-2014</name>
    <dbReference type="NCBI Taxonomy" id="1563661"/>
    <lineage>
        <taxon>Viruses</taxon>
        <taxon>Duplodnaviria</taxon>
        <taxon>Heunggongvirae</taxon>
        <taxon>Uroviricota</taxon>
        <taxon>Caudoviricetes</taxon>
        <taxon>Schitoviridae</taxon>
        <taxon>Dendoorenvirus</taxon>
        <taxon>Dendoorenvirus RG2014</taxon>
    </lineage>
</organism>